<organism evidence="1 2">
    <name type="scientific">Streptomyces lannensis</name>
    <dbReference type="NCBI Taxonomy" id="766498"/>
    <lineage>
        <taxon>Bacteria</taxon>
        <taxon>Bacillati</taxon>
        <taxon>Actinomycetota</taxon>
        <taxon>Actinomycetes</taxon>
        <taxon>Kitasatosporales</taxon>
        <taxon>Streptomycetaceae</taxon>
        <taxon>Streptomyces</taxon>
    </lineage>
</organism>
<dbReference type="Proteomes" id="UP001501563">
    <property type="component" value="Unassembled WGS sequence"/>
</dbReference>
<gene>
    <name evidence="1" type="ORF">GCM10022207_48350</name>
</gene>
<comment type="caution">
    <text evidence="1">The sequence shown here is derived from an EMBL/GenBank/DDBJ whole genome shotgun (WGS) entry which is preliminary data.</text>
</comment>
<reference evidence="2" key="1">
    <citation type="journal article" date="2019" name="Int. J. Syst. Evol. Microbiol.">
        <title>The Global Catalogue of Microorganisms (GCM) 10K type strain sequencing project: providing services to taxonomists for standard genome sequencing and annotation.</title>
        <authorList>
            <consortium name="The Broad Institute Genomics Platform"/>
            <consortium name="The Broad Institute Genome Sequencing Center for Infectious Disease"/>
            <person name="Wu L."/>
            <person name="Ma J."/>
        </authorList>
    </citation>
    <scope>NUCLEOTIDE SEQUENCE [LARGE SCALE GENOMIC DNA]</scope>
    <source>
        <strain evidence="2">JCM 16578</strain>
    </source>
</reference>
<keyword evidence="2" id="KW-1185">Reference proteome</keyword>
<evidence type="ECO:0000313" key="1">
    <source>
        <dbReference type="EMBL" id="GAA3876612.1"/>
    </source>
</evidence>
<proteinExistence type="predicted"/>
<accession>A0ABP7KIC9</accession>
<dbReference type="EMBL" id="BAAAZA010000013">
    <property type="protein sequence ID" value="GAA3876612.1"/>
    <property type="molecule type" value="Genomic_DNA"/>
</dbReference>
<protein>
    <submittedName>
        <fullName evidence="1">Uncharacterized protein</fullName>
    </submittedName>
</protein>
<sequence length="60" mass="6687">MDVMNRAEAEVITGIGLVPDDRAQRLRCDQEHPVIWTSTNSVAYRQPMASQPSRSGTTSR</sequence>
<evidence type="ECO:0000313" key="2">
    <source>
        <dbReference type="Proteomes" id="UP001501563"/>
    </source>
</evidence>
<name>A0ABP7KIC9_9ACTN</name>